<proteinExistence type="predicted"/>
<dbReference type="AlphaFoldDB" id="X6PBX1"/>
<evidence type="ECO:0000313" key="3">
    <source>
        <dbReference type="EMBL" id="ETO35676.1"/>
    </source>
</evidence>
<dbReference type="Proteomes" id="UP000023152">
    <property type="component" value="Unassembled WGS sequence"/>
</dbReference>
<name>X6PBX1_RETFI</name>
<keyword evidence="2" id="KW-0812">Transmembrane</keyword>
<evidence type="ECO:0000256" key="2">
    <source>
        <dbReference type="SAM" id="Phobius"/>
    </source>
</evidence>
<evidence type="ECO:0000313" key="4">
    <source>
        <dbReference type="Proteomes" id="UP000023152"/>
    </source>
</evidence>
<organism evidence="3 4">
    <name type="scientific">Reticulomyxa filosa</name>
    <dbReference type="NCBI Taxonomy" id="46433"/>
    <lineage>
        <taxon>Eukaryota</taxon>
        <taxon>Sar</taxon>
        <taxon>Rhizaria</taxon>
        <taxon>Retaria</taxon>
        <taxon>Foraminifera</taxon>
        <taxon>Monothalamids</taxon>
        <taxon>Reticulomyxidae</taxon>
        <taxon>Reticulomyxa</taxon>
    </lineage>
</organism>
<keyword evidence="2" id="KW-1133">Transmembrane helix</keyword>
<accession>X6PBX1</accession>
<reference evidence="3 4" key="1">
    <citation type="journal article" date="2013" name="Curr. Biol.">
        <title>The Genome of the Foraminiferan Reticulomyxa filosa.</title>
        <authorList>
            <person name="Glockner G."/>
            <person name="Hulsmann N."/>
            <person name="Schleicher M."/>
            <person name="Noegel A.A."/>
            <person name="Eichinger L."/>
            <person name="Gallinger C."/>
            <person name="Pawlowski J."/>
            <person name="Sierra R."/>
            <person name="Euteneuer U."/>
            <person name="Pillet L."/>
            <person name="Moustafa A."/>
            <person name="Platzer M."/>
            <person name="Groth M."/>
            <person name="Szafranski K."/>
            <person name="Schliwa M."/>
        </authorList>
    </citation>
    <scope>NUCLEOTIDE SEQUENCE [LARGE SCALE GENOMIC DNA]</scope>
</reference>
<feature type="region of interest" description="Disordered" evidence="1">
    <location>
        <begin position="1"/>
        <end position="27"/>
    </location>
</feature>
<feature type="region of interest" description="Disordered" evidence="1">
    <location>
        <begin position="114"/>
        <end position="142"/>
    </location>
</feature>
<comment type="caution">
    <text evidence="3">The sequence shown here is derived from an EMBL/GenBank/DDBJ whole genome shotgun (WGS) entry which is preliminary data.</text>
</comment>
<protein>
    <submittedName>
        <fullName evidence="3">Uncharacterized protein</fullName>
    </submittedName>
</protein>
<gene>
    <name evidence="3" type="ORF">RFI_01386</name>
</gene>
<keyword evidence="4" id="KW-1185">Reference proteome</keyword>
<sequence>MESGEEHKMSIDKNEMKKKKRGEEKKIKAKKNRGEIDYFVRMFDSLLCAFVLQPFRSDVYRDDTLREDVIQRKSYKSKQTLELEEIKENEQRKKRHAEHMRAVTVILTIFGGGPVPSRPQRYDSGTTSSFDHKDSPNDDLYPNLSAHEAVEEDEQGDDLLVRRLLMTLNNNNSNTLSIHSILSSLCAIANLCSIPSTLDRVEMLLKKDSSMATFKFLIDTAVHFQLENVESYNHLIVALNQWIDVCKFNLVKTDTKSKKMEIDNANEAENETTASSQPTYTCRAPLLRELLKVQCNVCSLLMILTDYEVNKWEEAFSKSKIPILINAESVWKIRVYAAKTLTDFMINDPDIQRLCSLQVANIDKALQCAIKEKQAHFVDALAALIQFFVHIFFVCLFKSNLFLVFTFVACYEPRHETNILSFKQHKVEEQLLPMHQYAQLSEKARTTTQSASLSP</sequence>
<feature type="transmembrane region" description="Helical" evidence="2">
    <location>
        <begin position="387"/>
        <end position="411"/>
    </location>
</feature>
<dbReference type="EMBL" id="ASPP01001412">
    <property type="protein sequence ID" value="ETO35676.1"/>
    <property type="molecule type" value="Genomic_DNA"/>
</dbReference>
<evidence type="ECO:0000256" key="1">
    <source>
        <dbReference type="SAM" id="MobiDB-lite"/>
    </source>
</evidence>
<keyword evidence="2" id="KW-0472">Membrane</keyword>